<reference evidence="3 4" key="1">
    <citation type="submission" date="2015-01" db="EMBL/GenBank/DDBJ databases">
        <title>Draft Genome Sequence of the Biocontrol and Plant Growth-Promoting Rhizobacteria (PGPR) Pseudomonas fluorescens UM270.</title>
        <authorList>
            <person name="Hernandez-Salmeron J.E."/>
            <person name="Santoyo G."/>
            <person name="Moreno-Hagelsieb G."/>
            <person name="Hernandez-Leon R."/>
        </authorList>
    </citation>
    <scope>NUCLEOTIDE SEQUENCE [LARGE SCALE GENOMIC DNA]</scope>
    <source>
        <strain evidence="3 4">UM270</strain>
    </source>
</reference>
<evidence type="ECO:0000313" key="3">
    <source>
        <dbReference type="EMBL" id="KIQ60811.1"/>
    </source>
</evidence>
<name>A0A0D0NNY0_PSEFL</name>
<evidence type="ECO:0000259" key="2">
    <source>
        <dbReference type="Pfam" id="PF02350"/>
    </source>
</evidence>
<dbReference type="NCBIfam" id="TIGR00236">
    <property type="entry name" value="wecB"/>
    <property type="match status" value="1"/>
</dbReference>
<dbReference type="EMBL" id="JXNZ01000019">
    <property type="protein sequence ID" value="KIQ60811.1"/>
    <property type="molecule type" value="Genomic_DNA"/>
</dbReference>
<dbReference type="Proteomes" id="UP000032101">
    <property type="component" value="Unassembled WGS sequence"/>
</dbReference>
<dbReference type="PANTHER" id="PTHR43174:SF1">
    <property type="entry name" value="UDP-N-ACETYLGLUCOSAMINE 2-EPIMERASE"/>
    <property type="match status" value="1"/>
</dbReference>
<dbReference type="GO" id="GO:0016853">
    <property type="term" value="F:isomerase activity"/>
    <property type="evidence" value="ECO:0007669"/>
    <property type="project" value="UniProtKB-KW"/>
</dbReference>
<feature type="domain" description="UDP-N-acetylglucosamine 2-epimerase" evidence="2">
    <location>
        <begin position="28"/>
        <end position="357"/>
    </location>
</feature>
<keyword evidence="1" id="KW-0413">Isomerase</keyword>
<dbReference type="Pfam" id="PF02350">
    <property type="entry name" value="Epimerase_2"/>
    <property type="match status" value="1"/>
</dbReference>
<dbReference type="InterPro" id="IPR029767">
    <property type="entry name" value="WecB-like"/>
</dbReference>
<dbReference type="PANTHER" id="PTHR43174">
    <property type="entry name" value="UDP-N-ACETYLGLUCOSAMINE 2-EPIMERASE"/>
    <property type="match status" value="1"/>
</dbReference>
<accession>A0A0D0NNY0</accession>
<protein>
    <submittedName>
        <fullName evidence="3">UDP-N-acetylglucosamine 2-epimerase</fullName>
    </submittedName>
</protein>
<gene>
    <name evidence="3" type="ORF">RL74_03570</name>
</gene>
<dbReference type="Gene3D" id="3.40.50.2000">
    <property type="entry name" value="Glycogen Phosphorylase B"/>
    <property type="match status" value="2"/>
</dbReference>
<comment type="similarity">
    <text evidence="1">Belongs to the UDP-N-acetylglucosamine 2-epimerase family.</text>
</comment>
<dbReference type="PATRIC" id="fig|294.124.peg.729"/>
<dbReference type="InterPro" id="IPR003331">
    <property type="entry name" value="UDP_GlcNAc_Epimerase_2_dom"/>
</dbReference>
<proteinExistence type="inferred from homology"/>
<dbReference type="AlphaFoldDB" id="A0A0D0NNY0"/>
<dbReference type="CDD" id="cd03786">
    <property type="entry name" value="GTB_UDP-GlcNAc_2-Epimerase"/>
    <property type="match status" value="1"/>
</dbReference>
<sequence>MTCKIVTIVGARPQFIKAAAVSREILKHPERLVEVMVHTGQHYDPNMSQVFFDELEIPAPKYNLEVSGGTHGVMTGRMLEGIEQILLEEKPDWVLIYGDTNSTLAGALAAAKLHIPVAHVEAGLRSFNMRMPEEVNRILSDRVSTLLLCPTALAVDNLAKEGLREGVHNVGDVMYDVALFYRERAKAQSQVMAQLGLKEGAFALATCHRAENTDDPQRLGEIMAALADIAAQMPVVLPLHPRTRNLLKTHALEHHLSTIKVVDPLPFLDMVALEQAANVILTDSGGVQKEAYFYRVPCITLRDETEWVETVELGFNQLVGANRNAIKTAMANRSIPEGQADVYGDGTAAARIVAILESTRP</sequence>
<evidence type="ECO:0000313" key="4">
    <source>
        <dbReference type="Proteomes" id="UP000032101"/>
    </source>
</evidence>
<evidence type="ECO:0000256" key="1">
    <source>
        <dbReference type="RuleBase" id="RU003513"/>
    </source>
</evidence>
<organism evidence="3 4">
    <name type="scientific">Pseudomonas fluorescens</name>
    <dbReference type="NCBI Taxonomy" id="294"/>
    <lineage>
        <taxon>Bacteria</taxon>
        <taxon>Pseudomonadati</taxon>
        <taxon>Pseudomonadota</taxon>
        <taxon>Gammaproteobacteria</taxon>
        <taxon>Pseudomonadales</taxon>
        <taxon>Pseudomonadaceae</taxon>
        <taxon>Pseudomonas</taxon>
    </lineage>
</organism>
<dbReference type="OrthoDB" id="9803238at2"/>
<dbReference type="SUPFAM" id="SSF53756">
    <property type="entry name" value="UDP-Glycosyltransferase/glycogen phosphorylase"/>
    <property type="match status" value="1"/>
</dbReference>
<dbReference type="RefSeq" id="WP_042728449.1">
    <property type="nucleotide sequence ID" value="NZ_JXNZ01000019.1"/>
</dbReference>
<comment type="caution">
    <text evidence="3">The sequence shown here is derived from an EMBL/GenBank/DDBJ whole genome shotgun (WGS) entry which is preliminary data.</text>
</comment>